<dbReference type="SUPFAM" id="SSF51161">
    <property type="entry name" value="Trimeric LpxA-like enzymes"/>
    <property type="match status" value="1"/>
</dbReference>
<dbReference type="EMBL" id="CABPRZ010000014">
    <property type="protein sequence ID" value="VVE26409.1"/>
    <property type="molecule type" value="Genomic_DNA"/>
</dbReference>
<dbReference type="Pfam" id="PF00132">
    <property type="entry name" value="Hexapep"/>
    <property type="match status" value="2"/>
</dbReference>
<dbReference type="InterPro" id="IPR001451">
    <property type="entry name" value="Hexapep"/>
</dbReference>
<evidence type="ECO:0000256" key="6">
    <source>
        <dbReference type="ARBA" id="ARBA00023098"/>
    </source>
</evidence>
<dbReference type="NCBIfam" id="NF003657">
    <property type="entry name" value="PRK05289.1"/>
    <property type="match status" value="1"/>
</dbReference>
<dbReference type="InterPro" id="IPR018357">
    <property type="entry name" value="Hexapep_transf_CS"/>
</dbReference>
<dbReference type="InterPro" id="IPR029098">
    <property type="entry name" value="Acetyltransf_C"/>
</dbReference>
<evidence type="ECO:0000256" key="8">
    <source>
        <dbReference type="HAMAP-Rule" id="MF_00387"/>
    </source>
</evidence>
<dbReference type="OrthoDB" id="9807278at2"/>
<dbReference type="GO" id="GO:0005737">
    <property type="term" value="C:cytoplasm"/>
    <property type="evidence" value="ECO:0007669"/>
    <property type="project" value="UniProtKB-SubCell"/>
</dbReference>
<dbReference type="RefSeq" id="WP_150698168.1">
    <property type="nucleotide sequence ID" value="NZ_CABPRZ010000014.1"/>
</dbReference>
<proteinExistence type="inferred from homology"/>
<dbReference type="InterPro" id="IPR011004">
    <property type="entry name" value="Trimer_LpxA-like_sf"/>
</dbReference>
<dbReference type="HAMAP" id="MF_00387">
    <property type="entry name" value="LpxA"/>
    <property type="match status" value="1"/>
</dbReference>
<dbReference type="Gene3D" id="1.20.1180.10">
    <property type="entry name" value="Udp N-acetylglucosamine O-acyltransferase, C-terminal domain"/>
    <property type="match status" value="1"/>
</dbReference>
<dbReference type="InterPro" id="IPR010137">
    <property type="entry name" value="Lipid_A_LpxA"/>
</dbReference>
<comment type="function">
    <text evidence="8">Involved in the biosynthesis of lipid A, a phosphorylated glycolipid that anchors the lipopolysaccharide to the outer membrane of the cell.</text>
</comment>
<evidence type="ECO:0000256" key="7">
    <source>
        <dbReference type="ARBA" id="ARBA00023315"/>
    </source>
</evidence>
<comment type="pathway">
    <text evidence="8">Glycolipid biosynthesis; lipid IV(A) biosynthesis; lipid IV(A) from (3R)-3-hydroxytetradecanoyl-[acyl-carrier-protein] and UDP-N-acetyl-alpha-D-glucosamine: step 1/6.</text>
</comment>
<accession>A0A5E4WRK4</accession>
<comment type="similarity">
    <text evidence="8">Belongs to the transferase hexapeptide repeat family. LpxA subfamily.</text>
</comment>
<dbReference type="UniPathway" id="UPA00359">
    <property type="reaction ID" value="UER00477"/>
</dbReference>
<keyword evidence="1 8" id="KW-0963">Cytoplasm</keyword>
<keyword evidence="11" id="KW-1185">Reference proteome</keyword>
<dbReference type="Pfam" id="PF13720">
    <property type="entry name" value="Acetyltransf_11"/>
    <property type="match status" value="1"/>
</dbReference>
<dbReference type="GO" id="GO:0009245">
    <property type="term" value="P:lipid A biosynthetic process"/>
    <property type="evidence" value="ECO:0007669"/>
    <property type="project" value="UniProtKB-UniRule"/>
</dbReference>
<dbReference type="Proteomes" id="UP000414233">
    <property type="component" value="Unassembled WGS sequence"/>
</dbReference>
<dbReference type="NCBIfam" id="TIGR01852">
    <property type="entry name" value="lipid_A_lpxA"/>
    <property type="match status" value="1"/>
</dbReference>
<dbReference type="Gene3D" id="2.160.10.10">
    <property type="entry name" value="Hexapeptide repeat proteins"/>
    <property type="match status" value="1"/>
</dbReference>
<keyword evidence="4 8" id="KW-0808">Transferase</keyword>
<gene>
    <name evidence="8" type="primary">lpxA</name>
    <name evidence="10" type="ORF">PTE30175_03328</name>
</gene>
<name>A0A5E4WRK4_9BURK</name>
<evidence type="ECO:0000256" key="4">
    <source>
        <dbReference type="ARBA" id="ARBA00022679"/>
    </source>
</evidence>
<comment type="subcellular location">
    <subcellularLocation>
        <location evidence="8">Cytoplasm</location>
    </subcellularLocation>
</comment>
<reference evidence="10 11" key="1">
    <citation type="submission" date="2019-08" db="EMBL/GenBank/DDBJ databases">
        <authorList>
            <person name="Peeters C."/>
        </authorList>
    </citation>
    <scope>NUCLEOTIDE SEQUENCE [LARGE SCALE GENOMIC DNA]</scope>
    <source>
        <strain evidence="10 11">LMG 30175</strain>
    </source>
</reference>
<keyword evidence="3 8" id="KW-0441">Lipid A biosynthesis</keyword>
<evidence type="ECO:0000256" key="3">
    <source>
        <dbReference type="ARBA" id="ARBA00022556"/>
    </source>
</evidence>
<comment type="catalytic activity">
    <reaction evidence="8">
        <text>a (3R)-hydroxyacyl-[ACP] + UDP-N-acetyl-alpha-D-glucosamine = a UDP-3-O-[(3R)-3-hydroxyacyl]-N-acetyl-alpha-D-glucosamine + holo-[ACP]</text>
        <dbReference type="Rhea" id="RHEA:67812"/>
        <dbReference type="Rhea" id="RHEA-COMP:9685"/>
        <dbReference type="Rhea" id="RHEA-COMP:9945"/>
        <dbReference type="ChEBI" id="CHEBI:57705"/>
        <dbReference type="ChEBI" id="CHEBI:64479"/>
        <dbReference type="ChEBI" id="CHEBI:78827"/>
        <dbReference type="ChEBI" id="CHEBI:173225"/>
        <dbReference type="EC" id="2.3.1.129"/>
    </reaction>
</comment>
<dbReference type="EC" id="2.3.1.129" evidence="8"/>
<evidence type="ECO:0000256" key="2">
    <source>
        <dbReference type="ARBA" id="ARBA00022516"/>
    </source>
</evidence>
<comment type="subunit">
    <text evidence="8">Homotrimer.</text>
</comment>
<dbReference type="PANTHER" id="PTHR43480:SF1">
    <property type="entry name" value="ACYL-[ACYL-CARRIER-PROTEIN]--UDP-N-ACETYLGLUCOSAMINE O-ACYLTRANSFERASE, MITOCHONDRIAL-RELATED"/>
    <property type="match status" value="1"/>
</dbReference>
<keyword evidence="5 8" id="KW-0677">Repeat</keyword>
<evidence type="ECO:0000256" key="5">
    <source>
        <dbReference type="ARBA" id="ARBA00022737"/>
    </source>
</evidence>
<evidence type="ECO:0000256" key="1">
    <source>
        <dbReference type="ARBA" id="ARBA00022490"/>
    </source>
</evidence>
<dbReference type="InterPro" id="IPR037157">
    <property type="entry name" value="Acetyltransf_C_sf"/>
</dbReference>
<feature type="domain" description="UDP N-acetylglucosamine O-acyltransferase C-terminal" evidence="9">
    <location>
        <begin position="176"/>
        <end position="263"/>
    </location>
</feature>
<dbReference type="PANTHER" id="PTHR43480">
    <property type="entry name" value="ACYL-[ACYL-CARRIER-PROTEIN]--UDP-N-ACETYLGLUCOSAMINE O-ACYLTRANSFERASE"/>
    <property type="match status" value="1"/>
</dbReference>
<sequence>MANIHPTAVVDPKAQLADDVIIGPYAVVGPNVTLGARTQVGSHSVIEGHTTLGEDNKIGHFSVIGGEPQDMKYAGEPTRLVMGDRNRIREFVTIHTGTVQDGGLTSVGSDNWIMAYVHIAHDCHVGDRTVFSSNAQLAGHVHVDDWAIIGGMTGVHQFVRIGAHAMIGGASVLVQDVPPFVIASGDRATPHGVNVEGLRRRGFSADAITALRNVYKVLYKNGLTLEEAKKEIEAIAAGASAPDVNAPVRELLDFLGTASRGIIR</sequence>
<keyword evidence="6 8" id="KW-0443">Lipid metabolism</keyword>
<evidence type="ECO:0000259" key="9">
    <source>
        <dbReference type="Pfam" id="PF13720"/>
    </source>
</evidence>
<organism evidence="10 11">
    <name type="scientific">Pandoraea terrae</name>
    <dbReference type="NCBI Taxonomy" id="1537710"/>
    <lineage>
        <taxon>Bacteria</taxon>
        <taxon>Pseudomonadati</taxon>
        <taxon>Pseudomonadota</taxon>
        <taxon>Betaproteobacteria</taxon>
        <taxon>Burkholderiales</taxon>
        <taxon>Burkholderiaceae</taxon>
        <taxon>Pandoraea</taxon>
    </lineage>
</organism>
<keyword evidence="2 8" id="KW-0444">Lipid biosynthesis</keyword>
<dbReference type="GO" id="GO:0016020">
    <property type="term" value="C:membrane"/>
    <property type="evidence" value="ECO:0007669"/>
    <property type="project" value="GOC"/>
</dbReference>
<evidence type="ECO:0000313" key="10">
    <source>
        <dbReference type="EMBL" id="VVE26409.1"/>
    </source>
</evidence>
<dbReference type="CDD" id="cd03351">
    <property type="entry name" value="LbH_UDP-GlcNAc_AT"/>
    <property type="match status" value="1"/>
</dbReference>
<dbReference type="GO" id="GO:0008780">
    <property type="term" value="F:acyl-[acyl-carrier-protein]-UDP-N-acetylglucosamine O-acyltransferase activity"/>
    <property type="evidence" value="ECO:0007669"/>
    <property type="project" value="UniProtKB-UniRule"/>
</dbReference>
<protein>
    <recommendedName>
        <fullName evidence="8">Acyl-[acyl-carrier-protein]--UDP-N-acetylglucosamine O-acyltransferase</fullName>
        <shortName evidence="8">UDP-N-acetylglucosamine acyltransferase</shortName>
        <ecNumber evidence="8">2.3.1.129</ecNumber>
    </recommendedName>
</protein>
<keyword evidence="7 8" id="KW-0012">Acyltransferase</keyword>
<dbReference type="PIRSF" id="PIRSF000456">
    <property type="entry name" value="UDP-GlcNAc_acltr"/>
    <property type="match status" value="1"/>
</dbReference>
<evidence type="ECO:0000313" key="11">
    <source>
        <dbReference type="Proteomes" id="UP000414233"/>
    </source>
</evidence>
<dbReference type="PROSITE" id="PS00101">
    <property type="entry name" value="HEXAPEP_TRANSFERASES"/>
    <property type="match status" value="1"/>
</dbReference>
<dbReference type="AlphaFoldDB" id="A0A5E4WRK4"/>